<feature type="chain" id="PRO_5020715333" evidence="5">
    <location>
        <begin position="29"/>
        <end position="504"/>
    </location>
</feature>
<proteinExistence type="inferred from homology"/>
<evidence type="ECO:0000313" key="7">
    <source>
        <dbReference type="EMBL" id="THV04055.1"/>
    </source>
</evidence>
<dbReference type="InterPro" id="IPR050416">
    <property type="entry name" value="FAD-linked_Oxidoreductase"/>
</dbReference>
<dbReference type="InterPro" id="IPR036318">
    <property type="entry name" value="FAD-bd_PCMH-like_sf"/>
</dbReference>
<keyword evidence="4" id="KW-0560">Oxidoreductase</keyword>
<dbReference type="SUPFAM" id="SSF56176">
    <property type="entry name" value="FAD-binding/transporter-associated domain-like"/>
    <property type="match status" value="1"/>
</dbReference>
<evidence type="ECO:0000256" key="1">
    <source>
        <dbReference type="ARBA" id="ARBA00005466"/>
    </source>
</evidence>
<gene>
    <name evidence="7" type="ORF">K435DRAFT_774559</name>
</gene>
<keyword evidence="3" id="KW-0274">FAD</keyword>
<evidence type="ECO:0000256" key="5">
    <source>
        <dbReference type="SAM" id="SignalP"/>
    </source>
</evidence>
<evidence type="ECO:0000256" key="3">
    <source>
        <dbReference type="ARBA" id="ARBA00022827"/>
    </source>
</evidence>
<dbReference type="OrthoDB" id="2151789at2759"/>
<sequence>MWTSPPKSWLFFLSNIFILSYLSSTCFALDFSSNNANLACSQARTSLGESIVQGVNDSDYQSAAEGYWNLFNTEFNPTCIVFPRQSSHVQIAMRSIFEFDVDYAIQAGGHSGMKGWNNVNSGILISFKFMNHISYEPSRDTITLEPGIRWGESVNALEPQGVSPVGGRVDDVGTGLLLGGGISFLSPAHGYAADNYVELDVVLVNGTLVTATESNQYSDLFRTLKGGANRFGIVTRYEVRAIHTGRASDKTWFGGLVTYPNTSFDAVARAVSHYTRDVDDPKAAILIYYGAIVLPDDTMTNFIGASFYYNGTELPDHIFGELLSIPTLSTSFGPLSWHDITFSLSEPLPSNGHGQLFEGTALAGGEDDLYEDVVRHWVNFTKTFTPDFNTSVLAFTPIPLSQTLIGRERGGNVIDPPLVPYNSIHVQVTLPFGIPQISPEMEEGRQLFLKQAPRSPGLPLYINECDAKQNVFETYGQYDFLKETHSKYDPTRFNIRHTNGPIGL</sequence>
<evidence type="ECO:0000256" key="2">
    <source>
        <dbReference type="ARBA" id="ARBA00022630"/>
    </source>
</evidence>
<dbReference type="PROSITE" id="PS51387">
    <property type="entry name" value="FAD_PCMH"/>
    <property type="match status" value="1"/>
</dbReference>
<dbReference type="Pfam" id="PF01565">
    <property type="entry name" value="FAD_binding_4"/>
    <property type="match status" value="1"/>
</dbReference>
<protein>
    <submittedName>
        <fullName evidence="7">FAD-binding domain-containing protein</fullName>
    </submittedName>
</protein>
<accession>A0A4S8MMG9</accession>
<feature type="domain" description="FAD-binding PCMH-type" evidence="6">
    <location>
        <begin position="73"/>
        <end position="244"/>
    </location>
</feature>
<dbReference type="Gene3D" id="3.30.465.10">
    <property type="match status" value="1"/>
</dbReference>
<dbReference type="PANTHER" id="PTHR42973">
    <property type="entry name" value="BINDING OXIDOREDUCTASE, PUTATIVE (AFU_ORTHOLOGUE AFUA_1G17690)-RELATED"/>
    <property type="match status" value="1"/>
</dbReference>
<comment type="similarity">
    <text evidence="1">Belongs to the oxygen-dependent FAD-linked oxidoreductase family.</text>
</comment>
<dbReference type="AlphaFoldDB" id="A0A4S8MMG9"/>
<organism evidence="7 8">
    <name type="scientific">Dendrothele bispora (strain CBS 962.96)</name>
    <dbReference type="NCBI Taxonomy" id="1314807"/>
    <lineage>
        <taxon>Eukaryota</taxon>
        <taxon>Fungi</taxon>
        <taxon>Dikarya</taxon>
        <taxon>Basidiomycota</taxon>
        <taxon>Agaricomycotina</taxon>
        <taxon>Agaricomycetes</taxon>
        <taxon>Agaricomycetidae</taxon>
        <taxon>Agaricales</taxon>
        <taxon>Agaricales incertae sedis</taxon>
        <taxon>Dendrothele</taxon>
    </lineage>
</organism>
<name>A0A4S8MMG9_DENBC</name>
<dbReference type="InterPro" id="IPR016166">
    <property type="entry name" value="FAD-bd_PCMH"/>
</dbReference>
<dbReference type="Proteomes" id="UP000297245">
    <property type="component" value="Unassembled WGS sequence"/>
</dbReference>
<dbReference type="GO" id="GO:0016491">
    <property type="term" value="F:oxidoreductase activity"/>
    <property type="evidence" value="ECO:0007669"/>
    <property type="project" value="UniProtKB-KW"/>
</dbReference>
<dbReference type="GO" id="GO:0071949">
    <property type="term" value="F:FAD binding"/>
    <property type="evidence" value="ECO:0007669"/>
    <property type="project" value="InterPro"/>
</dbReference>
<keyword evidence="5" id="KW-0732">Signal</keyword>
<feature type="signal peptide" evidence="5">
    <location>
        <begin position="1"/>
        <end position="28"/>
    </location>
</feature>
<dbReference type="PANTHER" id="PTHR42973:SF13">
    <property type="entry name" value="FAD-BINDING PCMH-TYPE DOMAIN-CONTAINING PROTEIN"/>
    <property type="match status" value="1"/>
</dbReference>
<dbReference type="InterPro" id="IPR006094">
    <property type="entry name" value="Oxid_FAD_bind_N"/>
</dbReference>
<keyword evidence="2" id="KW-0285">Flavoprotein</keyword>
<reference evidence="7 8" key="1">
    <citation type="journal article" date="2019" name="Nat. Ecol. Evol.">
        <title>Megaphylogeny resolves global patterns of mushroom evolution.</title>
        <authorList>
            <person name="Varga T."/>
            <person name="Krizsan K."/>
            <person name="Foldi C."/>
            <person name="Dima B."/>
            <person name="Sanchez-Garcia M."/>
            <person name="Sanchez-Ramirez S."/>
            <person name="Szollosi G.J."/>
            <person name="Szarkandi J.G."/>
            <person name="Papp V."/>
            <person name="Albert L."/>
            <person name="Andreopoulos W."/>
            <person name="Angelini C."/>
            <person name="Antonin V."/>
            <person name="Barry K.W."/>
            <person name="Bougher N.L."/>
            <person name="Buchanan P."/>
            <person name="Buyck B."/>
            <person name="Bense V."/>
            <person name="Catcheside P."/>
            <person name="Chovatia M."/>
            <person name="Cooper J."/>
            <person name="Damon W."/>
            <person name="Desjardin D."/>
            <person name="Finy P."/>
            <person name="Geml J."/>
            <person name="Haridas S."/>
            <person name="Hughes K."/>
            <person name="Justo A."/>
            <person name="Karasinski D."/>
            <person name="Kautmanova I."/>
            <person name="Kiss B."/>
            <person name="Kocsube S."/>
            <person name="Kotiranta H."/>
            <person name="LaButti K.M."/>
            <person name="Lechner B.E."/>
            <person name="Liimatainen K."/>
            <person name="Lipzen A."/>
            <person name="Lukacs Z."/>
            <person name="Mihaltcheva S."/>
            <person name="Morgado L.N."/>
            <person name="Niskanen T."/>
            <person name="Noordeloos M.E."/>
            <person name="Ohm R.A."/>
            <person name="Ortiz-Santana B."/>
            <person name="Ovrebo C."/>
            <person name="Racz N."/>
            <person name="Riley R."/>
            <person name="Savchenko A."/>
            <person name="Shiryaev A."/>
            <person name="Soop K."/>
            <person name="Spirin V."/>
            <person name="Szebenyi C."/>
            <person name="Tomsovsky M."/>
            <person name="Tulloss R.E."/>
            <person name="Uehling J."/>
            <person name="Grigoriev I.V."/>
            <person name="Vagvolgyi C."/>
            <person name="Papp T."/>
            <person name="Martin F.M."/>
            <person name="Miettinen O."/>
            <person name="Hibbett D.S."/>
            <person name="Nagy L.G."/>
        </authorList>
    </citation>
    <scope>NUCLEOTIDE SEQUENCE [LARGE SCALE GENOMIC DNA]</scope>
    <source>
        <strain evidence="7 8">CBS 962.96</strain>
    </source>
</reference>
<evidence type="ECO:0000256" key="4">
    <source>
        <dbReference type="ARBA" id="ARBA00023002"/>
    </source>
</evidence>
<dbReference type="EMBL" id="ML179060">
    <property type="protein sequence ID" value="THV04055.1"/>
    <property type="molecule type" value="Genomic_DNA"/>
</dbReference>
<evidence type="ECO:0000259" key="6">
    <source>
        <dbReference type="PROSITE" id="PS51387"/>
    </source>
</evidence>
<dbReference type="InterPro" id="IPR016169">
    <property type="entry name" value="FAD-bd_PCMH_sub2"/>
</dbReference>
<evidence type="ECO:0000313" key="8">
    <source>
        <dbReference type="Proteomes" id="UP000297245"/>
    </source>
</evidence>
<keyword evidence="8" id="KW-1185">Reference proteome</keyword>